<evidence type="ECO:0000313" key="2">
    <source>
        <dbReference type="WBParaSite" id="nRc.2.0.1.t37024-RA"/>
    </source>
</evidence>
<protein>
    <submittedName>
        <fullName evidence="2">Uncharacterized protein</fullName>
    </submittedName>
</protein>
<proteinExistence type="predicted"/>
<sequence>MTIGFYRINYGQQSVQTQCVRRASKHKNPSRKVKAKIEDDFPVKLALEEMFDAKFSRFAFKFLHNSFLIKDLNISSEFCFSFGFEIDIKNLKSSLTDGKP</sequence>
<accession>A0A915KGD7</accession>
<keyword evidence="1" id="KW-1185">Reference proteome</keyword>
<reference evidence="2" key="1">
    <citation type="submission" date="2022-11" db="UniProtKB">
        <authorList>
            <consortium name="WormBaseParasite"/>
        </authorList>
    </citation>
    <scope>IDENTIFICATION</scope>
</reference>
<dbReference type="WBParaSite" id="nRc.2.0.1.t37024-RA">
    <property type="protein sequence ID" value="nRc.2.0.1.t37024-RA"/>
    <property type="gene ID" value="nRc.2.0.1.g37024"/>
</dbReference>
<evidence type="ECO:0000313" key="1">
    <source>
        <dbReference type="Proteomes" id="UP000887565"/>
    </source>
</evidence>
<dbReference type="AlphaFoldDB" id="A0A915KGD7"/>
<organism evidence="1 2">
    <name type="scientific">Romanomermis culicivorax</name>
    <name type="common">Nematode worm</name>
    <dbReference type="NCBI Taxonomy" id="13658"/>
    <lineage>
        <taxon>Eukaryota</taxon>
        <taxon>Metazoa</taxon>
        <taxon>Ecdysozoa</taxon>
        <taxon>Nematoda</taxon>
        <taxon>Enoplea</taxon>
        <taxon>Dorylaimia</taxon>
        <taxon>Mermithida</taxon>
        <taxon>Mermithoidea</taxon>
        <taxon>Mermithidae</taxon>
        <taxon>Romanomermis</taxon>
    </lineage>
</organism>
<dbReference type="Proteomes" id="UP000887565">
    <property type="component" value="Unplaced"/>
</dbReference>
<name>A0A915KGD7_ROMCU</name>